<dbReference type="EMBL" id="BMAV01025179">
    <property type="protein sequence ID" value="GFS39157.1"/>
    <property type="molecule type" value="Genomic_DNA"/>
</dbReference>
<name>A0A8X6MAD5_9ARAC</name>
<accession>A0A8X6MAD5</accession>
<dbReference type="Proteomes" id="UP000886998">
    <property type="component" value="Unassembled WGS sequence"/>
</dbReference>
<gene>
    <name evidence="1" type="ORF">TNIN_160111</name>
</gene>
<keyword evidence="2" id="KW-1185">Reference proteome</keyword>
<comment type="caution">
    <text evidence="1">The sequence shown here is derived from an EMBL/GenBank/DDBJ whole genome shotgun (WGS) entry which is preliminary data.</text>
</comment>
<protein>
    <submittedName>
        <fullName evidence="1">Uncharacterized protein</fullName>
    </submittedName>
</protein>
<evidence type="ECO:0000313" key="2">
    <source>
        <dbReference type="Proteomes" id="UP000886998"/>
    </source>
</evidence>
<organism evidence="1 2">
    <name type="scientific">Trichonephila inaurata madagascariensis</name>
    <dbReference type="NCBI Taxonomy" id="2747483"/>
    <lineage>
        <taxon>Eukaryota</taxon>
        <taxon>Metazoa</taxon>
        <taxon>Ecdysozoa</taxon>
        <taxon>Arthropoda</taxon>
        <taxon>Chelicerata</taxon>
        <taxon>Arachnida</taxon>
        <taxon>Araneae</taxon>
        <taxon>Araneomorphae</taxon>
        <taxon>Entelegynae</taxon>
        <taxon>Araneoidea</taxon>
        <taxon>Nephilidae</taxon>
        <taxon>Trichonephila</taxon>
        <taxon>Trichonephila inaurata</taxon>
    </lineage>
</organism>
<evidence type="ECO:0000313" key="1">
    <source>
        <dbReference type="EMBL" id="GFS39157.1"/>
    </source>
</evidence>
<proteinExistence type="predicted"/>
<dbReference type="AlphaFoldDB" id="A0A8X6MAD5"/>
<reference evidence="1" key="1">
    <citation type="submission" date="2020-08" db="EMBL/GenBank/DDBJ databases">
        <title>Multicomponent nature underlies the extraordinary mechanical properties of spider dragline silk.</title>
        <authorList>
            <person name="Kono N."/>
            <person name="Nakamura H."/>
            <person name="Mori M."/>
            <person name="Yoshida Y."/>
            <person name="Ohtoshi R."/>
            <person name="Malay A.D."/>
            <person name="Moran D.A.P."/>
            <person name="Tomita M."/>
            <person name="Numata K."/>
            <person name="Arakawa K."/>
        </authorList>
    </citation>
    <scope>NUCLEOTIDE SEQUENCE</scope>
</reference>
<sequence>MRNSVEEATKIKVSRDIAIALDGSWQKRRYQSLNSIVAAMNVDTVKVDFEAFSEYCRGKTAFNSAREPSCIANIVNQRETWK</sequence>